<sequence>MDLGSVAHGMRSARCRITGASICRRKTRGFHFSAHTIVYHVKVIATNGDKYVLDWTHDDFAQLYKRLQALDASLRAAIAAFPCPKRTLLFGRHDALRIKGMCGQLECHLVAVLKIGTQYAATSCALQAALDDCLLCVIASTMQPAKDTHVFNSSPQPA</sequence>
<organism evidence="1 2">
    <name type="scientific">Saprolegnia diclina (strain VS20)</name>
    <dbReference type="NCBI Taxonomy" id="1156394"/>
    <lineage>
        <taxon>Eukaryota</taxon>
        <taxon>Sar</taxon>
        <taxon>Stramenopiles</taxon>
        <taxon>Oomycota</taxon>
        <taxon>Saprolegniomycetes</taxon>
        <taxon>Saprolegniales</taxon>
        <taxon>Saprolegniaceae</taxon>
        <taxon>Saprolegnia</taxon>
    </lineage>
</organism>
<dbReference type="GO" id="GO:0035091">
    <property type="term" value="F:phosphatidylinositol binding"/>
    <property type="evidence" value="ECO:0007669"/>
    <property type="project" value="InterPro"/>
</dbReference>
<gene>
    <name evidence="1" type="ORF">SDRG_12065</name>
</gene>
<name>T0PXF4_SAPDV</name>
<evidence type="ECO:0000313" key="2">
    <source>
        <dbReference type="Proteomes" id="UP000030762"/>
    </source>
</evidence>
<evidence type="ECO:0000313" key="1">
    <source>
        <dbReference type="EMBL" id="EQC30214.1"/>
    </source>
</evidence>
<accession>T0PXF4</accession>
<protein>
    <recommendedName>
        <fullName evidence="3">PX domain-containing protein</fullName>
    </recommendedName>
</protein>
<dbReference type="EMBL" id="JH767177">
    <property type="protein sequence ID" value="EQC30214.1"/>
    <property type="molecule type" value="Genomic_DNA"/>
</dbReference>
<dbReference type="Proteomes" id="UP000030762">
    <property type="component" value="Unassembled WGS sequence"/>
</dbReference>
<dbReference type="InParanoid" id="T0PXF4"/>
<dbReference type="AlphaFoldDB" id="T0PXF4"/>
<proteinExistence type="predicted"/>
<dbReference type="RefSeq" id="XP_008616346.1">
    <property type="nucleotide sequence ID" value="XM_008618124.1"/>
</dbReference>
<keyword evidence="2" id="KW-1185">Reference proteome</keyword>
<dbReference type="SUPFAM" id="SSF64268">
    <property type="entry name" value="PX domain"/>
    <property type="match status" value="1"/>
</dbReference>
<dbReference type="VEuPathDB" id="FungiDB:SDRG_12065"/>
<dbReference type="OrthoDB" id="74666at2759"/>
<evidence type="ECO:0008006" key="3">
    <source>
        <dbReference type="Google" id="ProtNLM"/>
    </source>
</evidence>
<dbReference type="GeneID" id="19952792"/>
<reference evidence="1 2" key="1">
    <citation type="submission" date="2012-04" db="EMBL/GenBank/DDBJ databases">
        <title>The Genome Sequence of Saprolegnia declina VS20.</title>
        <authorList>
            <consortium name="The Broad Institute Genome Sequencing Platform"/>
            <person name="Russ C."/>
            <person name="Nusbaum C."/>
            <person name="Tyler B."/>
            <person name="van West P."/>
            <person name="Dieguez-Uribeondo J."/>
            <person name="de Bruijn I."/>
            <person name="Tripathy S."/>
            <person name="Jiang R."/>
            <person name="Young S.K."/>
            <person name="Zeng Q."/>
            <person name="Gargeya S."/>
            <person name="Fitzgerald M."/>
            <person name="Haas B."/>
            <person name="Abouelleil A."/>
            <person name="Alvarado L."/>
            <person name="Arachchi H.M."/>
            <person name="Berlin A."/>
            <person name="Chapman S.B."/>
            <person name="Goldberg J."/>
            <person name="Griggs A."/>
            <person name="Gujja S."/>
            <person name="Hansen M."/>
            <person name="Howarth C."/>
            <person name="Imamovic A."/>
            <person name="Larimer J."/>
            <person name="McCowen C."/>
            <person name="Montmayeur A."/>
            <person name="Murphy C."/>
            <person name="Neiman D."/>
            <person name="Pearson M."/>
            <person name="Priest M."/>
            <person name="Roberts A."/>
            <person name="Saif S."/>
            <person name="Shea T."/>
            <person name="Sisk P."/>
            <person name="Sykes S."/>
            <person name="Wortman J."/>
            <person name="Nusbaum C."/>
            <person name="Birren B."/>
        </authorList>
    </citation>
    <scope>NUCLEOTIDE SEQUENCE [LARGE SCALE GENOMIC DNA]</scope>
    <source>
        <strain evidence="1 2">VS20</strain>
    </source>
</reference>
<dbReference type="OMA" id="QLECHLV"/>
<dbReference type="InterPro" id="IPR036871">
    <property type="entry name" value="PX_dom_sf"/>
</dbReference>